<dbReference type="Proteomes" id="UP000380867">
    <property type="component" value="Unassembled WGS sequence"/>
</dbReference>
<dbReference type="SUPFAM" id="SSF48317">
    <property type="entry name" value="Acid phosphatase/Vanadium-dependent haloperoxidase"/>
    <property type="match status" value="1"/>
</dbReference>
<dbReference type="CDD" id="cd01610">
    <property type="entry name" value="PAP2_like"/>
    <property type="match status" value="1"/>
</dbReference>
<gene>
    <name evidence="1" type="ORF">ESP70_003815</name>
</gene>
<sequence length="292" mass="31702">MTTTAPPTKASRRIRLRYLIVLVLAVLAVAAGFARPLVADGAPKLSATDRIKASPPPALFSDAQTASISADIAAQDKTATTLMASWWKTHGSAPDDKAFLAWVETQVPKPPSEAERHHELTMVQALDKQRTPAGVAAATWLELHGKKDIWKLYLHDQRELIPAKTGKADKKQLKLILSMAKTAADDLGTKYQQSAPYVLDPSLRTDHTVKKGAVCPCSYPSRHAARAAGSRTYLGGLDPHRIADYKWMEGQITFSRLYMAGHVSSDIAAGSLLGDMIGEYVLVTRGHESVAR</sequence>
<reference evidence="1" key="1">
    <citation type="submission" date="2019-09" db="EMBL/GenBank/DDBJ databases">
        <authorList>
            <person name="Li J."/>
        </authorList>
    </citation>
    <scope>NUCLEOTIDE SEQUENCE [LARGE SCALE GENOMIC DNA]</scope>
    <source>
        <strain evidence="1">JCM 14732</strain>
    </source>
</reference>
<evidence type="ECO:0000313" key="1">
    <source>
        <dbReference type="EMBL" id="KAA1399893.1"/>
    </source>
</evidence>
<dbReference type="OrthoDB" id="3820363at2"/>
<evidence type="ECO:0008006" key="3">
    <source>
        <dbReference type="Google" id="ProtNLM"/>
    </source>
</evidence>
<dbReference type="Gene3D" id="1.20.144.10">
    <property type="entry name" value="Phosphatidic acid phosphatase type 2/haloperoxidase"/>
    <property type="match status" value="1"/>
</dbReference>
<dbReference type="InterPro" id="IPR036938">
    <property type="entry name" value="PAP2/HPO_sf"/>
</dbReference>
<dbReference type="EMBL" id="SDPQ02000001">
    <property type="protein sequence ID" value="KAA1399893.1"/>
    <property type="molecule type" value="Genomic_DNA"/>
</dbReference>
<accession>A0A5M4FJG2</accession>
<dbReference type="AlphaFoldDB" id="A0A5M4FJG2"/>
<protein>
    <recommendedName>
        <fullName evidence="3">Phosphatase PAP2 family protein</fullName>
    </recommendedName>
</protein>
<organism evidence="1 2">
    <name type="scientific">Aeromicrobium ginsengisoli</name>
    <dbReference type="NCBI Taxonomy" id="363867"/>
    <lineage>
        <taxon>Bacteria</taxon>
        <taxon>Bacillati</taxon>
        <taxon>Actinomycetota</taxon>
        <taxon>Actinomycetes</taxon>
        <taxon>Propionibacteriales</taxon>
        <taxon>Nocardioidaceae</taxon>
        <taxon>Aeromicrobium</taxon>
    </lineage>
</organism>
<proteinExistence type="predicted"/>
<keyword evidence="2" id="KW-1185">Reference proteome</keyword>
<name>A0A5M4FJG2_9ACTN</name>
<comment type="caution">
    <text evidence="1">The sequence shown here is derived from an EMBL/GenBank/DDBJ whole genome shotgun (WGS) entry which is preliminary data.</text>
</comment>
<evidence type="ECO:0000313" key="2">
    <source>
        <dbReference type="Proteomes" id="UP000380867"/>
    </source>
</evidence>
<dbReference type="RefSeq" id="WP_149688005.1">
    <property type="nucleotide sequence ID" value="NZ_SDPQ02000001.1"/>
</dbReference>